<dbReference type="EMBL" id="JAVRES010000307">
    <property type="protein sequence ID" value="MDT0440859.1"/>
    <property type="molecule type" value="Genomic_DNA"/>
</dbReference>
<keyword evidence="2" id="KW-0472">Membrane</keyword>
<sequence length="144" mass="13918">ALGPEGAAFGHGGTGGGGIPDLDKLPEPFRTVMEAAYGHGVGDVFLYAAPCALIAFVVTLFIKEVALKSSTTGNDSPQGEAAAGADPVEAEVPAAVGATGAVSEGAAGVTSVDTAAAVTPYGTGQDAVTPYGTTVRGVVRGAEG</sequence>
<proteinExistence type="predicted"/>
<keyword evidence="2" id="KW-1133">Transmembrane helix</keyword>
<name>A0ABD5F441_9ACTN</name>
<gene>
    <name evidence="3" type="ORF">RM877_40150</name>
</gene>
<dbReference type="Proteomes" id="UP001183535">
    <property type="component" value="Unassembled WGS sequence"/>
</dbReference>
<evidence type="ECO:0000256" key="2">
    <source>
        <dbReference type="SAM" id="Phobius"/>
    </source>
</evidence>
<keyword evidence="2" id="KW-0812">Transmembrane</keyword>
<comment type="caution">
    <text evidence="3">The sequence shown here is derived from an EMBL/GenBank/DDBJ whole genome shotgun (WGS) entry which is preliminary data.</text>
</comment>
<feature type="non-terminal residue" evidence="3">
    <location>
        <position position="1"/>
    </location>
</feature>
<dbReference type="AlphaFoldDB" id="A0ABD5F441"/>
<feature type="transmembrane region" description="Helical" evidence="2">
    <location>
        <begin position="44"/>
        <end position="62"/>
    </location>
</feature>
<evidence type="ECO:0000313" key="3">
    <source>
        <dbReference type="EMBL" id="MDT0440859.1"/>
    </source>
</evidence>
<feature type="region of interest" description="Disordered" evidence="1">
    <location>
        <begin position="1"/>
        <end position="21"/>
    </location>
</feature>
<organism evidence="3 4">
    <name type="scientific">Streptomyces doudnae</name>
    <dbReference type="NCBI Taxonomy" id="3075536"/>
    <lineage>
        <taxon>Bacteria</taxon>
        <taxon>Bacillati</taxon>
        <taxon>Actinomycetota</taxon>
        <taxon>Actinomycetes</taxon>
        <taxon>Kitasatosporales</taxon>
        <taxon>Streptomycetaceae</taxon>
        <taxon>Streptomyces</taxon>
    </lineage>
</organism>
<feature type="non-terminal residue" evidence="3">
    <location>
        <position position="144"/>
    </location>
</feature>
<keyword evidence="4" id="KW-1185">Reference proteome</keyword>
<protein>
    <submittedName>
        <fullName evidence="3">MFS transporter</fullName>
    </submittedName>
</protein>
<feature type="compositionally biased region" description="Gly residues" evidence="1">
    <location>
        <begin position="9"/>
        <end position="19"/>
    </location>
</feature>
<evidence type="ECO:0000256" key="1">
    <source>
        <dbReference type="SAM" id="MobiDB-lite"/>
    </source>
</evidence>
<reference evidence="4" key="1">
    <citation type="submission" date="2023-07" db="EMBL/GenBank/DDBJ databases">
        <title>30 novel species of actinomycetes from the DSMZ collection.</title>
        <authorList>
            <person name="Nouioui I."/>
        </authorList>
    </citation>
    <scope>NUCLEOTIDE SEQUENCE [LARGE SCALE GENOMIC DNA]</scope>
    <source>
        <strain evidence="4">DSM 41981</strain>
    </source>
</reference>
<evidence type="ECO:0000313" key="4">
    <source>
        <dbReference type="Proteomes" id="UP001183535"/>
    </source>
</evidence>
<accession>A0ABD5F441</accession>